<proteinExistence type="predicted"/>
<evidence type="ECO:0000256" key="1">
    <source>
        <dbReference type="ARBA" id="ARBA00004236"/>
    </source>
</evidence>
<dbReference type="AlphaFoldDB" id="A0AAV1XZU5"/>
<dbReference type="InterPro" id="IPR015898">
    <property type="entry name" value="G-protein_gamma-like_dom"/>
</dbReference>
<feature type="coiled-coil region" evidence="6">
    <location>
        <begin position="44"/>
        <end position="71"/>
    </location>
</feature>
<evidence type="ECO:0000259" key="8">
    <source>
        <dbReference type="SMART" id="SM01224"/>
    </source>
</evidence>
<evidence type="ECO:0000256" key="4">
    <source>
        <dbReference type="ARBA" id="ARBA00023136"/>
    </source>
</evidence>
<dbReference type="GO" id="GO:0005886">
    <property type="term" value="C:plasma membrane"/>
    <property type="evidence" value="ECO:0007669"/>
    <property type="project" value="UniProtKB-SubCell"/>
</dbReference>
<dbReference type="SMART" id="SM01224">
    <property type="entry name" value="G_gamma"/>
    <property type="match status" value="1"/>
</dbReference>
<feature type="domain" description="G protein gamma" evidence="8">
    <location>
        <begin position="47"/>
        <end position="123"/>
    </location>
</feature>
<keyword evidence="4" id="KW-0472">Membrane</keyword>
<evidence type="ECO:0000313" key="10">
    <source>
        <dbReference type="Proteomes" id="UP001497480"/>
    </source>
</evidence>
<evidence type="ECO:0000256" key="2">
    <source>
        <dbReference type="ARBA" id="ARBA00022475"/>
    </source>
</evidence>
<dbReference type="InterPro" id="IPR045878">
    <property type="entry name" value="GG1/2"/>
</dbReference>
<comment type="subcellular location">
    <subcellularLocation>
        <location evidence="1">Cell membrane</location>
    </subcellularLocation>
</comment>
<name>A0AAV1XZU5_LUPLU</name>
<gene>
    <name evidence="9" type="ORF">LLUT_LOCUS28292</name>
</gene>
<evidence type="ECO:0000256" key="3">
    <source>
        <dbReference type="ARBA" id="ARBA00023054"/>
    </source>
</evidence>
<keyword evidence="5" id="KW-0807">Transducer</keyword>
<dbReference type="Pfam" id="PF00631">
    <property type="entry name" value="G-gamma"/>
    <property type="match status" value="1"/>
</dbReference>
<dbReference type="PANTHER" id="PTHR35129:SF5">
    <property type="entry name" value="GUANINE NUCLEOTIDE-BINDING PROTEIN SUBUNIT GAMMA 2"/>
    <property type="match status" value="1"/>
</dbReference>
<keyword evidence="2" id="KW-1003">Cell membrane</keyword>
<evidence type="ECO:0000313" key="9">
    <source>
        <dbReference type="EMBL" id="CAL0327232.1"/>
    </source>
</evidence>
<feature type="region of interest" description="Disordered" evidence="7">
    <location>
        <begin position="1"/>
        <end position="32"/>
    </location>
</feature>
<comment type="caution">
    <text evidence="9">The sequence shown here is derived from an EMBL/GenBank/DDBJ whole genome shotgun (WGS) entry which is preliminary data.</text>
</comment>
<evidence type="ECO:0000256" key="5">
    <source>
        <dbReference type="ARBA" id="ARBA00023224"/>
    </source>
</evidence>
<accession>A0AAV1XZU5</accession>
<sequence length="127" mass="14348">MENEEQEAQVLATQNGKEIEGSGEYDQQNIGSGRSSSFPIFYGKHRLQAAISQLNNKINIIQEELEELETMGESSVVCKSIISSVESIPDPLLPLTKGSVDVSWDRWFGGGSHDSRNHKRWINRFYF</sequence>
<evidence type="ECO:0000256" key="7">
    <source>
        <dbReference type="SAM" id="MobiDB-lite"/>
    </source>
</evidence>
<evidence type="ECO:0000256" key="6">
    <source>
        <dbReference type="SAM" id="Coils"/>
    </source>
</evidence>
<dbReference type="PANTHER" id="PTHR35129">
    <property type="entry name" value="GUANINE NUCLEOTIDE-BINDING PROTEIN SUBUNIT GAMMA 1"/>
    <property type="match status" value="1"/>
</dbReference>
<dbReference type="Proteomes" id="UP001497480">
    <property type="component" value="Unassembled WGS sequence"/>
</dbReference>
<organism evidence="9 10">
    <name type="scientific">Lupinus luteus</name>
    <name type="common">European yellow lupine</name>
    <dbReference type="NCBI Taxonomy" id="3873"/>
    <lineage>
        <taxon>Eukaryota</taxon>
        <taxon>Viridiplantae</taxon>
        <taxon>Streptophyta</taxon>
        <taxon>Embryophyta</taxon>
        <taxon>Tracheophyta</taxon>
        <taxon>Spermatophyta</taxon>
        <taxon>Magnoliopsida</taxon>
        <taxon>eudicotyledons</taxon>
        <taxon>Gunneridae</taxon>
        <taxon>Pentapetalae</taxon>
        <taxon>rosids</taxon>
        <taxon>fabids</taxon>
        <taxon>Fabales</taxon>
        <taxon>Fabaceae</taxon>
        <taxon>Papilionoideae</taxon>
        <taxon>50 kb inversion clade</taxon>
        <taxon>genistoids sensu lato</taxon>
        <taxon>core genistoids</taxon>
        <taxon>Genisteae</taxon>
        <taxon>Lupinus</taxon>
    </lineage>
</organism>
<dbReference type="GO" id="GO:0007186">
    <property type="term" value="P:G protein-coupled receptor signaling pathway"/>
    <property type="evidence" value="ECO:0007669"/>
    <property type="project" value="InterPro"/>
</dbReference>
<dbReference type="EMBL" id="CAXHTB010000020">
    <property type="protein sequence ID" value="CAL0327232.1"/>
    <property type="molecule type" value="Genomic_DNA"/>
</dbReference>
<keyword evidence="10" id="KW-1185">Reference proteome</keyword>
<reference evidence="9 10" key="1">
    <citation type="submission" date="2024-03" db="EMBL/GenBank/DDBJ databases">
        <authorList>
            <person name="Martinez-Hernandez J."/>
        </authorList>
    </citation>
    <scope>NUCLEOTIDE SEQUENCE [LARGE SCALE GENOMIC DNA]</scope>
</reference>
<keyword evidence="3 6" id="KW-0175">Coiled coil</keyword>
<protein>
    <recommendedName>
        <fullName evidence="8">G protein gamma domain-containing protein</fullName>
    </recommendedName>
</protein>